<evidence type="ECO:0000313" key="3">
    <source>
        <dbReference type="Proteomes" id="UP001210925"/>
    </source>
</evidence>
<protein>
    <submittedName>
        <fullName evidence="2">Uncharacterized protein</fullName>
    </submittedName>
</protein>
<dbReference type="Proteomes" id="UP001210925">
    <property type="component" value="Unassembled WGS sequence"/>
</dbReference>
<reference evidence="2" key="1">
    <citation type="submission" date="2020-05" db="EMBL/GenBank/DDBJ databases">
        <title>Phylogenomic resolution of chytrid fungi.</title>
        <authorList>
            <person name="Stajich J.E."/>
            <person name="Amses K."/>
            <person name="Simmons R."/>
            <person name="Seto K."/>
            <person name="Myers J."/>
            <person name="Bonds A."/>
            <person name="Quandt C.A."/>
            <person name="Barry K."/>
            <person name="Liu P."/>
            <person name="Grigoriev I."/>
            <person name="Longcore J.E."/>
            <person name="James T.Y."/>
        </authorList>
    </citation>
    <scope>NUCLEOTIDE SEQUENCE</scope>
    <source>
        <strain evidence="2">PLAUS21</strain>
    </source>
</reference>
<feature type="transmembrane region" description="Helical" evidence="1">
    <location>
        <begin position="205"/>
        <end position="228"/>
    </location>
</feature>
<accession>A0AAD5Y233</accession>
<evidence type="ECO:0000313" key="2">
    <source>
        <dbReference type="EMBL" id="KAJ3254493.1"/>
    </source>
</evidence>
<keyword evidence="3" id="KW-1185">Reference proteome</keyword>
<feature type="transmembrane region" description="Helical" evidence="1">
    <location>
        <begin position="160"/>
        <end position="185"/>
    </location>
</feature>
<sequence>MRQDNAYCAPAAFFLGLALWDILQSLALLLSKLKTASKTPIWRVASVTWIFMATFFVLQYMVLDYITSPYEVSNDFFGNLFIFNFIFIFLTTFGVGVMLMTRIRVFYGRPSPVYIIMMVLFIGTVGLKGSADAFGVIVGLDVRRNKYLVYEDHPLYPYVPFYFAIGQVTEAIFSTVGSIAFLYAISNEGGKSKTKVLQGIIIKDYVIRLVLIFGLNITITVFGIIAWLNHGHYTYITHMANYLPTTTYALQFYTFLKNSYITARTIIEKKQNSSSREASGIDRFSSQKPFKSDVSIISQGEGQSPLKYNPPNQFPYNVTSASVPSKIQGRESITNPYTPPNLRGSTKPIVEDDIRFF</sequence>
<keyword evidence="1" id="KW-0472">Membrane</keyword>
<keyword evidence="1" id="KW-1133">Transmembrane helix</keyword>
<name>A0AAD5Y233_9FUNG</name>
<keyword evidence="1" id="KW-0812">Transmembrane</keyword>
<feature type="transmembrane region" description="Helical" evidence="1">
    <location>
        <begin position="42"/>
        <end position="61"/>
    </location>
</feature>
<proteinExistence type="predicted"/>
<feature type="transmembrane region" description="Helical" evidence="1">
    <location>
        <begin position="113"/>
        <end position="140"/>
    </location>
</feature>
<feature type="transmembrane region" description="Helical" evidence="1">
    <location>
        <begin position="12"/>
        <end position="30"/>
    </location>
</feature>
<evidence type="ECO:0000256" key="1">
    <source>
        <dbReference type="SAM" id="Phobius"/>
    </source>
</evidence>
<dbReference type="EMBL" id="JADGKB010000084">
    <property type="protein sequence ID" value="KAJ3254493.1"/>
    <property type="molecule type" value="Genomic_DNA"/>
</dbReference>
<comment type="caution">
    <text evidence="2">The sequence shown here is derived from an EMBL/GenBank/DDBJ whole genome shotgun (WGS) entry which is preliminary data.</text>
</comment>
<gene>
    <name evidence="2" type="ORF">HK103_007129</name>
</gene>
<dbReference type="AlphaFoldDB" id="A0AAD5Y233"/>
<feature type="transmembrane region" description="Helical" evidence="1">
    <location>
        <begin position="81"/>
        <end position="101"/>
    </location>
</feature>
<organism evidence="2 3">
    <name type="scientific">Boothiomyces macroporosus</name>
    <dbReference type="NCBI Taxonomy" id="261099"/>
    <lineage>
        <taxon>Eukaryota</taxon>
        <taxon>Fungi</taxon>
        <taxon>Fungi incertae sedis</taxon>
        <taxon>Chytridiomycota</taxon>
        <taxon>Chytridiomycota incertae sedis</taxon>
        <taxon>Chytridiomycetes</taxon>
        <taxon>Rhizophydiales</taxon>
        <taxon>Terramycetaceae</taxon>
        <taxon>Boothiomyces</taxon>
    </lineage>
</organism>